<accession>A0A410P692</accession>
<dbReference type="EMBL" id="CP019384">
    <property type="protein sequence ID" value="QAT17474.1"/>
    <property type="molecule type" value="Genomic_DNA"/>
</dbReference>
<feature type="transmembrane region" description="Helical" evidence="1">
    <location>
        <begin position="128"/>
        <end position="145"/>
    </location>
</feature>
<sequence length="232" mass="26566">MNTNRQVLFAQAMARPFLGWGELAALMRADATARSLAFSNLVTLVLALAQHWPLKTIMFIYCGQNVIIGFFNVIRILGIRRMDTPRQPDAEVPRAVTYFLAGFFTFHYGFFNFGYFEFIGRPAVSEWGWIWLSLGAFFVHHLFSFRQHSRKKIDGVGIGRLMFFPYLRIVPMHLTIIFGGFFMLLFHNGLAEKAVLIFFLLLKTNADLNMHKVEHAAEDRPQSGSADPLPEK</sequence>
<dbReference type="AlphaFoldDB" id="A0A410P692"/>
<feature type="transmembrane region" description="Helical" evidence="1">
    <location>
        <begin position="98"/>
        <end position="116"/>
    </location>
</feature>
<feature type="transmembrane region" description="Helical" evidence="1">
    <location>
        <begin position="35"/>
        <end position="52"/>
    </location>
</feature>
<keyword evidence="3" id="KW-1185">Reference proteome</keyword>
<dbReference type="KEGG" id="vai:BU251_06975"/>
<protein>
    <submittedName>
        <fullName evidence="2">Uncharacterized protein</fullName>
    </submittedName>
</protein>
<dbReference type="Pfam" id="PF20108">
    <property type="entry name" value="DUF6498"/>
    <property type="match status" value="1"/>
</dbReference>
<dbReference type="RefSeq" id="WP_128700306.1">
    <property type="nucleotide sequence ID" value="NZ_CP019384.1"/>
</dbReference>
<dbReference type="Proteomes" id="UP000287243">
    <property type="component" value="Chromosome"/>
</dbReference>
<dbReference type="OrthoDB" id="5984940at2"/>
<keyword evidence="1" id="KW-0812">Transmembrane</keyword>
<evidence type="ECO:0000313" key="2">
    <source>
        <dbReference type="EMBL" id="QAT17474.1"/>
    </source>
</evidence>
<keyword evidence="1" id="KW-1133">Transmembrane helix</keyword>
<evidence type="ECO:0000313" key="3">
    <source>
        <dbReference type="Proteomes" id="UP000287243"/>
    </source>
</evidence>
<feature type="transmembrane region" description="Helical" evidence="1">
    <location>
        <begin position="58"/>
        <end position="77"/>
    </location>
</feature>
<name>A0A410P692_VELA1</name>
<organism evidence="2 3">
    <name type="scientific">Velamenicoccus archaeovorus</name>
    <dbReference type="NCBI Taxonomy" id="1930593"/>
    <lineage>
        <taxon>Bacteria</taxon>
        <taxon>Pseudomonadati</taxon>
        <taxon>Candidatus Omnitrophota</taxon>
        <taxon>Candidatus Velamenicoccus</taxon>
    </lineage>
</organism>
<proteinExistence type="predicted"/>
<reference evidence="2 3" key="1">
    <citation type="submission" date="2017-01" db="EMBL/GenBank/DDBJ databases">
        <title>First insights into the biology of 'candidatus Vampirococcus archaeovorus'.</title>
        <authorList>
            <person name="Kizina J."/>
            <person name="Jordan S."/>
            <person name="Stueber K."/>
            <person name="Reinhardt R."/>
            <person name="Harder J."/>
        </authorList>
    </citation>
    <scope>NUCLEOTIDE SEQUENCE [LARGE SCALE GENOMIC DNA]</scope>
    <source>
        <strain evidence="2 3">LiM</strain>
    </source>
</reference>
<dbReference type="InterPro" id="IPR045466">
    <property type="entry name" value="DUF6498"/>
</dbReference>
<gene>
    <name evidence="2" type="ORF">BU251_06975</name>
</gene>
<feature type="transmembrane region" description="Helical" evidence="1">
    <location>
        <begin position="166"/>
        <end position="186"/>
    </location>
</feature>
<keyword evidence="1" id="KW-0472">Membrane</keyword>
<evidence type="ECO:0000256" key="1">
    <source>
        <dbReference type="SAM" id="Phobius"/>
    </source>
</evidence>